<organism evidence="1 2">
    <name type="scientific">Chaetomidium leptoderma</name>
    <dbReference type="NCBI Taxonomy" id="669021"/>
    <lineage>
        <taxon>Eukaryota</taxon>
        <taxon>Fungi</taxon>
        <taxon>Dikarya</taxon>
        <taxon>Ascomycota</taxon>
        <taxon>Pezizomycotina</taxon>
        <taxon>Sordariomycetes</taxon>
        <taxon>Sordariomycetidae</taxon>
        <taxon>Sordariales</taxon>
        <taxon>Chaetomiaceae</taxon>
        <taxon>Chaetomidium</taxon>
    </lineage>
</organism>
<reference evidence="1" key="2">
    <citation type="submission" date="2023-05" db="EMBL/GenBank/DDBJ databases">
        <authorList>
            <consortium name="Lawrence Berkeley National Laboratory"/>
            <person name="Steindorff A."/>
            <person name="Hensen N."/>
            <person name="Bonometti L."/>
            <person name="Westerberg I."/>
            <person name="Brannstrom I.O."/>
            <person name="Guillou S."/>
            <person name="Cros-Aarteil S."/>
            <person name="Calhoun S."/>
            <person name="Haridas S."/>
            <person name="Kuo A."/>
            <person name="Mondo S."/>
            <person name="Pangilinan J."/>
            <person name="Riley R."/>
            <person name="Labutti K."/>
            <person name="Andreopoulos B."/>
            <person name="Lipzen A."/>
            <person name="Chen C."/>
            <person name="Yanf M."/>
            <person name="Daum C."/>
            <person name="Ng V."/>
            <person name="Clum A."/>
            <person name="Ohm R."/>
            <person name="Martin F."/>
            <person name="Silar P."/>
            <person name="Natvig D."/>
            <person name="Lalanne C."/>
            <person name="Gautier V."/>
            <person name="Ament-Velasquez S.L."/>
            <person name="Kruys A."/>
            <person name="Hutchinson M.I."/>
            <person name="Powell A.J."/>
            <person name="Barry K."/>
            <person name="Miller A.N."/>
            <person name="Grigoriev I.V."/>
            <person name="Debuchy R."/>
            <person name="Gladieux P."/>
            <person name="Thoren M.H."/>
            <person name="Johannesson H."/>
        </authorList>
    </citation>
    <scope>NUCLEOTIDE SEQUENCE</scope>
    <source>
        <strain evidence="1">CBS 538.74</strain>
    </source>
</reference>
<evidence type="ECO:0000313" key="2">
    <source>
        <dbReference type="Proteomes" id="UP001302745"/>
    </source>
</evidence>
<gene>
    <name evidence="1" type="ORF">C8A00DRAFT_32425</name>
</gene>
<reference evidence="1" key="1">
    <citation type="journal article" date="2023" name="Mol. Phylogenet. Evol.">
        <title>Genome-scale phylogeny and comparative genomics of the fungal order Sordariales.</title>
        <authorList>
            <person name="Hensen N."/>
            <person name="Bonometti L."/>
            <person name="Westerberg I."/>
            <person name="Brannstrom I.O."/>
            <person name="Guillou S."/>
            <person name="Cros-Aarteil S."/>
            <person name="Calhoun S."/>
            <person name="Haridas S."/>
            <person name="Kuo A."/>
            <person name="Mondo S."/>
            <person name="Pangilinan J."/>
            <person name="Riley R."/>
            <person name="LaButti K."/>
            <person name="Andreopoulos B."/>
            <person name="Lipzen A."/>
            <person name="Chen C."/>
            <person name="Yan M."/>
            <person name="Daum C."/>
            <person name="Ng V."/>
            <person name="Clum A."/>
            <person name="Steindorff A."/>
            <person name="Ohm R.A."/>
            <person name="Martin F."/>
            <person name="Silar P."/>
            <person name="Natvig D.O."/>
            <person name="Lalanne C."/>
            <person name="Gautier V."/>
            <person name="Ament-Velasquez S.L."/>
            <person name="Kruys A."/>
            <person name="Hutchinson M.I."/>
            <person name="Powell A.J."/>
            <person name="Barry K."/>
            <person name="Miller A.N."/>
            <person name="Grigoriev I.V."/>
            <person name="Debuchy R."/>
            <person name="Gladieux P."/>
            <person name="Hiltunen Thoren M."/>
            <person name="Johannesson H."/>
        </authorList>
    </citation>
    <scope>NUCLEOTIDE SEQUENCE</scope>
    <source>
        <strain evidence="1">CBS 538.74</strain>
    </source>
</reference>
<dbReference type="AlphaFoldDB" id="A0AAN6VNB1"/>
<dbReference type="Proteomes" id="UP001302745">
    <property type="component" value="Unassembled WGS sequence"/>
</dbReference>
<proteinExistence type="predicted"/>
<name>A0AAN6VNB1_9PEZI</name>
<protein>
    <submittedName>
        <fullName evidence="1">Uncharacterized protein</fullName>
    </submittedName>
</protein>
<dbReference type="EMBL" id="MU856903">
    <property type="protein sequence ID" value="KAK4154757.1"/>
    <property type="molecule type" value="Genomic_DNA"/>
</dbReference>
<comment type="caution">
    <text evidence="1">The sequence shown here is derived from an EMBL/GenBank/DDBJ whole genome shotgun (WGS) entry which is preliminary data.</text>
</comment>
<keyword evidence="2" id="KW-1185">Reference proteome</keyword>
<sequence>MAPLDNKNPPSFFIVPSEKRNYKSSIKLGNVIYQIQKPHLVLFDPDQAKPAPLAVSATAEPKTLENYRIEKGNTKQTKVGLFAKLLAFFNLGADVSHQSGTDASEAYTIKRMTIAQLDPTAEFFAGLKDQRSIMDILKDGRDPHAFLITGVVTASGVVFQSADVRDGANEASLGLSVQGAAPLGFMGKRSKKRTLKVDWEDPGPTVLAFSVQKLLLKDDGELGGVPETDGAYFGDDDDEPRQYDVEFDAKLTRRDVAGLVAEVGKDRLVDGEFRLYLPDE</sequence>
<evidence type="ECO:0000313" key="1">
    <source>
        <dbReference type="EMBL" id="KAK4154757.1"/>
    </source>
</evidence>
<accession>A0AAN6VNB1</accession>